<gene>
    <name evidence="2" type="ORF">pJD12_430</name>
</gene>
<evidence type="ECO:0000313" key="2">
    <source>
        <dbReference type="EMBL" id="AKF15819.1"/>
    </source>
</evidence>
<keyword evidence="2" id="KW-0614">Plasmid</keyword>
<geneLocation type="plasmid" evidence="2">
    <name>pJD12</name>
</geneLocation>
<reference evidence="2" key="1">
    <citation type="journal article" date="2015" name="Genome Announc.">
        <title>Complete Genome Sequence of the Linear Plasmid pJD12 Hosted by Micrococcus sp. D12, Isolated from a High-Altitude Volcanic Lake in Argentina.</title>
        <authorList>
            <person name="Dib J.R."/>
            <person name="Angelov A."/>
            <person name="Liebl W."/>
            <person name="Dobber J."/>
            <person name="Voget S."/>
            <person name="Schuldes J."/>
            <person name="Gorriti M."/>
            <person name="Farias M.E."/>
            <person name="Meinhardt F."/>
            <person name="Daniel R."/>
        </authorList>
    </citation>
    <scope>NUCLEOTIDE SEQUENCE</scope>
    <source>
        <strain evidence="2">MG-2010-D12</strain>
        <plasmid evidence="2">pJD12</plasmid>
    </source>
</reference>
<dbReference type="AlphaFoldDB" id="A0A0F6WFI6"/>
<accession>A0A0F6WFI6</accession>
<evidence type="ECO:0000256" key="1">
    <source>
        <dbReference type="SAM" id="MobiDB-lite"/>
    </source>
</evidence>
<dbReference type="EMBL" id="KR152226">
    <property type="protein sequence ID" value="AKF15819.1"/>
    <property type="molecule type" value="Genomic_DNA"/>
</dbReference>
<proteinExistence type="predicted"/>
<organism evidence="2">
    <name type="scientific">Micrococcus sp. MG-2010-D12</name>
    <dbReference type="NCBI Taxonomy" id="936902"/>
    <lineage>
        <taxon>Bacteria</taxon>
        <taxon>Bacillati</taxon>
        <taxon>Actinomycetota</taxon>
        <taxon>Actinomycetes</taxon>
        <taxon>Micrococcales</taxon>
        <taxon>Micrococcaceae</taxon>
        <taxon>Micrococcus</taxon>
    </lineage>
</organism>
<protein>
    <submittedName>
        <fullName evidence="2">Uncharacterized protein</fullName>
    </submittedName>
</protein>
<sequence>MRTPSSNPRPTRRTGGRPSKGDRFSVTTKLPRSYEQKLHARVDYRGETVTDYVASLILADLDANEVPESNGQEAFDVKIA</sequence>
<name>A0A0F6WFI6_9MICC</name>
<feature type="region of interest" description="Disordered" evidence="1">
    <location>
        <begin position="1"/>
        <end position="28"/>
    </location>
</feature>